<feature type="region of interest" description="Disordered" evidence="1">
    <location>
        <begin position="213"/>
        <end position="233"/>
    </location>
</feature>
<gene>
    <name evidence="2" type="ORF">BPAE_0380g00010</name>
</gene>
<feature type="region of interest" description="Disordered" evidence="1">
    <location>
        <begin position="1"/>
        <end position="76"/>
    </location>
</feature>
<name>A0A4Z1F435_9HELO</name>
<organism evidence="2 3">
    <name type="scientific">Botrytis paeoniae</name>
    <dbReference type="NCBI Taxonomy" id="278948"/>
    <lineage>
        <taxon>Eukaryota</taxon>
        <taxon>Fungi</taxon>
        <taxon>Dikarya</taxon>
        <taxon>Ascomycota</taxon>
        <taxon>Pezizomycotina</taxon>
        <taxon>Leotiomycetes</taxon>
        <taxon>Helotiales</taxon>
        <taxon>Sclerotiniaceae</taxon>
        <taxon>Botrytis</taxon>
    </lineage>
</organism>
<evidence type="ECO:0000313" key="3">
    <source>
        <dbReference type="Proteomes" id="UP000297910"/>
    </source>
</evidence>
<feature type="region of interest" description="Disordered" evidence="1">
    <location>
        <begin position="89"/>
        <end position="119"/>
    </location>
</feature>
<dbReference type="EMBL" id="PQXI01000378">
    <property type="protein sequence ID" value="TGO18470.1"/>
    <property type="molecule type" value="Genomic_DNA"/>
</dbReference>
<dbReference type="AlphaFoldDB" id="A0A4Z1F435"/>
<feature type="compositionally biased region" description="Acidic residues" evidence="1">
    <location>
        <begin position="394"/>
        <end position="403"/>
    </location>
</feature>
<keyword evidence="3" id="KW-1185">Reference proteome</keyword>
<feature type="compositionally biased region" description="Acidic residues" evidence="1">
    <location>
        <begin position="373"/>
        <end position="385"/>
    </location>
</feature>
<sequence length="403" mass="43882">MLNQSEKEESSVRDGPPVARDRSPASGSDPPNLVVSDRAEPDHGRSASGSSLYGPLRAGNPLRGRPPNPHDPYDMNRYHAINEKARTSYPVNSDTNMNNGPASNLPPYNSASANSTRGDSPCYSLHPQAFEWNPAFMTDQTHPYSIVLRRPIIASPAPAPATASAAVPATRMTAAPAPAPAPLIAPAVPVTRCTRSRTQKQTSAAIKINLRKPATRKPAAKKPAAKKSTAKRPWKGRSGFGIFRVKITEVELVSIRLDYGTLLPRKKAFKDALPGAYVKVEITFDEIKRLWSNRDNGAEERQAYYDNPKTEKMKEAMLKASASYEKKFEERRAKARSKGYPDAMPLTDRFPVVALAAASLSVAPVVAGNAADSTEDQEMADDDSVSPESSFYGESEDEDMEEE</sequence>
<dbReference type="Proteomes" id="UP000297910">
    <property type="component" value="Unassembled WGS sequence"/>
</dbReference>
<comment type="caution">
    <text evidence="2">The sequence shown here is derived from an EMBL/GenBank/DDBJ whole genome shotgun (WGS) entry which is preliminary data.</text>
</comment>
<protein>
    <submittedName>
        <fullName evidence="2">Uncharacterized protein</fullName>
    </submittedName>
</protein>
<feature type="compositionally biased region" description="Basic and acidic residues" evidence="1">
    <location>
        <begin position="1"/>
        <end position="12"/>
    </location>
</feature>
<feature type="compositionally biased region" description="Polar residues" evidence="1">
    <location>
        <begin position="89"/>
        <end position="118"/>
    </location>
</feature>
<evidence type="ECO:0000313" key="2">
    <source>
        <dbReference type="EMBL" id="TGO18470.1"/>
    </source>
</evidence>
<accession>A0A4Z1F435</accession>
<proteinExistence type="predicted"/>
<reference evidence="2 3" key="1">
    <citation type="submission" date="2017-12" db="EMBL/GenBank/DDBJ databases">
        <title>Comparative genomics of Botrytis spp.</title>
        <authorList>
            <person name="Valero-Jimenez C.A."/>
            <person name="Tapia P."/>
            <person name="Veloso J."/>
            <person name="Silva-Moreno E."/>
            <person name="Staats M."/>
            <person name="Valdes J.H."/>
            <person name="Van Kan J.A.L."/>
        </authorList>
    </citation>
    <scope>NUCLEOTIDE SEQUENCE [LARGE SCALE GENOMIC DNA]</scope>
    <source>
        <strain evidence="2 3">Bp0003</strain>
    </source>
</reference>
<evidence type="ECO:0000256" key="1">
    <source>
        <dbReference type="SAM" id="MobiDB-lite"/>
    </source>
</evidence>
<feature type="region of interest" description="Disordered" evidence="1">
    <location>
        <begin position="369"/>
        <end position="403"/>
    </location>
</feature>